<dbReference type="PANTHER" id="PTHR35901:SF1">
    <property type="entry name" value="EXONUCLEASE VAPC9"/>
    <property type="match status" value="1"/>
</dbReference>
<comment type="function">
    <text evidence="6">Toxic component of a toxin-antitoxin (TA) system. An RNase.</text>
</comment>
<dbReference type="SUPFAM" id="SSF88723">
    <property type="entry name" value="PIN domain-like"/>
    <property type="match status" value="1"/>
</dbReference>
<dbReference type="InterPro" id="IPR022907">
    <property type="entry name" value="VapC_family"/>
</dbReference>
<dbReference type="GO" id="GO:0004540">
    <property type="term" value="F:RNA nuclease activity"/>
    <property type="evidence" value="ECO:0007669"/>
    <property type="project" value="InterPro"/>
</dbReference>
<evidence type="ECO:0000256" key="2">
    <source>
        <dbReference type="ARBA" id="ARBA00022722"/>
    </source>
</evidence>
<dbReference type="HAMAP" id="MF_00265">
    <property type="entry name" value="VapC_Nob1"/>
    <property type="match status" value="1"/>
</dbReference>
<dbReference type="Gene3D" id="3.40.50.1010">
    <property type="entry name" value="5'-nuclease"/>
    <property type="match status" value="1"/>
</dbReference>
<dbReference type="InterPro" id="IPR002716">
    <property type="entry name" value="PIN_dom"/>
</dbReference>
<evidence type="ECO:0000256" key="6">
    <source>
        <dbReference type="HAMAP-Rule" id="MF_00265"/>
    </source>
</evidence>
<proteinExistence type="inferred from homology"/>
<evidence type="ECO:0000256" key="4">
    <source>
        <dbReference type="ARBA" id="ARBA00022801"/>
    </source>
</evidence>
<keyword evidence="5 6" id="KW-0460">Magnesium</keyword>
<feature type="binding site" evidence="6">
    <location>
        <position position="95"/>
    </location>
    <ligand>
        <name>Mg(2+)</name>
        <dbReference type="ChEBI" id="CHEBI:18420"/>
    </ligand>
</feature>
<organism evidence="8 9">
    <name type="scientific">Brevundimonas subvibrioides</name>
    <dbReference type="NCBI Taxonomy" id="74313"/>
    <lineage>
        <taxon>Bacteria</taxon>
        <taxon>Pseudomonadati</taxon>
        <taxon>Pseudomonadota</taxon>
        <taxon>Alphaproteobacteria</taxon>
        <taxon>Caulobacterales</taxon>
        <taxon>Caulobacteraceae</taxon>
        <taxon>Brevundimonas</taxon>
    </lineage>
</organism>
<dbReference type="Proteomes" id="UP000215595">
    <property type="component" value="Unassembled WGS sequence"/>
</dbReference>
<dbReference type="EC" id="3.1.-.-" evidence="6"/>
<keyword evidence="3 6" id="KW-0479">Metal-binding</keyword>
<keyword evidence="1 6" id="KW-1277">Toxin-antitoxin system</keyword>
<evidence type="ECO:0000256" key="1">
    <source>
        <dbReference type="ARBA" id="ARBA00022649"/>
    </source>
</evidence>
<dbReference type="CDD" id="cd09873">
    <property type="entry name" value="PIN_Pae0151-like"/>
    <property type="match status" value="1"/>
</dbReference>
<evidence type="ECO:0000313" key="9">
    <source>
        <dbReference type="Proteomes" id="UP000215595"/>
    </source>
</evidence>
<evidence type="ECO:0000313" key="8">
    <source>
        <dbReference type="EMBL" id="OYX30859.1"/>
    </source>
</evidence>
<gene>
    <name evidence="6" type="primary">vapC</name>
    <name evidence="8" type="ORF">B7Z01_13540</name>
</gene>
<comment type="similarity">
    <text evidence="6">Belongs to the PINc/VapC protein family.</text>
</comment>
<keyword evidence="2 6" id="KW-0540">Nuclease</keyword>
<keyword evidence="6" id="KW-0800">Toxin</keyword>
<evidence type="ECO:0000259" key="7">
    <source>
        <dbReference type="Pfam" id="PF01850"/>
    </source>
</evidence>
<dbReference type="AlphaFoldDB" id="A0A258FFI1"/>
<keyword evidence="4 6" id="KW-0378">Hydrolase</keyword>
<dbReference type="GO" id="GO:0000287">
    <property type="term" value="F:magnesium ion binding"/>
    <property type="evidence" value="ECO:0007669"/>
    <property type="project" value="UniProtKB-UniRule"/>
</dbReference>
<comment type="caution">
    <text evidence="8">The sequence shown here is derived from an EMBL/GenBank/DDBJ whole genome shotgun (WGS) entry which is preliminary data.</text>
</comment>
<accession>A0A258FFI1</accession>
<feature type="domain" description="PIN" evidence="7">
    <location>
        <begin position="2"/>
        <end position="118"/>
    </location>
</feature>
<dbReference type="GO" id="GO:0016787">
    <property type="term" value="F:hydrolase activity"/>
    <property type="evidence" value="ECO:0007669"/>
    <property type="project" value="UniProtKB-KW"/>
</dbReference>
<feature type="binding site" evidence="6">
    <location>
        <position position="5"/>
    </location>
    <ligand>
        <name>Mg(2+)</name>
        <dbReference type="ChEBI" id="CHEBI:18420"/>
    </ligand>
</feature>
<evidence type="ECO:0000256" key="5">
    <source>
        <dbReference type="ARBA" id="ARBA00022842"/>
    </source>
</evidence>
<protein>
    <recommendedName>
        <fullName evidence="6">Ribonuclease VapC</fullName>
        <shortName evidence="6">RNase VapC</shortName>
        <ecNumber evidence="6">3.1.-.-</ecNumber>
    </recommendedName>
    <alternativeName>
        <fullName evidence="6">Toxin VapC</fullName>
    </alternativeName>
</protein>
<dbReference type="InterPro" id="IPR029060">
    <property type="entry name" value="PIN-like_dom_sf"/>
</dbReference>
<dbReference type="EMBL" id="NCEB01000038">
    <property type="protein sequence ID" value="OYX30859.1"/>
    <property type="molecule type" value="Genomic_DNA"/>
</dbReference>
<dbReference type="Pfam" id="PF01850">
    <property type="entry name" value="PIN"/>
    <property type="match status" value="1"/>
</dbReference>
<dbReference type="InterPro" id="IPR051619">
    <property type="entry name" value="TypeII_TA_RNase_PINc/VapC"/>
</dbReference>
<dbReference type="PANTHER" id="PTHR35901">
    <property type="entry name" value="RIBONUCLEASE VAPC3"/>
    <property type="match status" value="1"/>
</dbReference>
<evidence type="ECO:0000256" key="3">
    <source>
        <dbReference type="ARBA" id="ARBA00022723"/>
    </source>
</evidence>
<dbReference type="InterPro" id="IPR044153">
    <property type="entry name" value="PIN_Pae0151-like"/>
</dbReference>
<sequence>MIVLDTSVALKWVLNEAGSDRARTIMALALTAPDFWRVEAGNGLRKSVRRGEITPDEAAHYLQVLSQAPVRDVPTGPLLPIALELAIGLSHPLYDCLFLALALDRGCRLLTADEAFVEAVGGRPDLSAHIVSLADFVP</sequence>
<name>A0A258FFI1_9CAUL</name>
<comment type="cofactor">
    <cofactor evidence="6">
        <name>Mg(2+)</name>
        <dbReference type="ChEBI" id="CHEBI:18420"/>
    </cofactor>
</comment>
<dbReference type="GO" id="GO:0090729">
    <property type="term" value="F:toxin activity"/>
    <property type="evidence" value="ECO:0007669"/>
    <property type="project" value="UniProtKB-KW"/>
</dbReference>
<reference evidence="8 9" key="1">
    <citation type="submission" date="2017-03" db="EMBL/GenBank/DDBJ databases">
        <title>Lifting the veil on microbial sulfur biogeochemistry in mining wastewaters.</title>
        <authorList>
            <person name="Kantor R.S."/>
            <person name="Colenbrander Nelson T."/>
            <person name="Marshall S."/>
            <person name="Bennett D."/>
            <person name="Apte S."/>
            <person name="Camacho D."/>
            <person name="Thomas B.C."/>
            <person name="Warren L.A."/>
            <person name="Banfield J.F."/>
        </authorList>
    </citation>
    <scope>NUCLEOTIDE SEQUENCE [LARGE SCALE GENOMIC DNA]</scope>
    <source>
        <strain evidence="8">32-69-9</strain>
    </source>
</reference>